<dbReference type="InParanoid" id="D8LP26"/>
<dbReference type="PROSITE" id="PS01091">
    <property type="entry name" value="TATD_3"/>
    <property type="match status" value="1"/>
</dbReference>
<proteinExistence type="inferred from homology"/>
<dbReference type="PIRSF" id="PIRSF005902">
    <property type="entry name" value="DNase_TatD"/>
    <property type="match status" value="1"/>
</dbReference>
<evidence type="ECO:0000256" key="1">
    <source>
        <dbReference type="ARBA" id="ARBA00009275"/>
    </source>
</evidence>
<dbReference type="InterPro" id="IPR018228">
    <property type="entry name" value="DNase_TatD-rel_CS"/>
</dbReference>
<dbReference type="Proteomes" id="UP000002630">
    <property type="component" value="Linkage Group LG16"/>
</dbReference>
<feature type="binding site" evidence="5">
    <location>
        <position position="210"/>
    </location>
    <ligand>
        <name>a divalent metal cation</name>
        <dbReference type="ChEBI" id="CHEBI:60240"/>
        <label>1</label>
    </ligand>
</feature>
<dbReference type="STRING" id="2880.D8LP26"/>
<name>D8LP26_ECTSI</name>
<dbReference type="Pfam" id="PF01026">
    <property type="entry name" value="TatD_DNase"/>
    <property type="match status" value="1"/>
</dbReference>
<keyword evidence="3 5" id="KW-0479">Metal-binding</keyword>
<evidence type="ECO:0000256" key="2">
    <source>
        <dbReference type="ARBA" id="ARBA00022722"/>
    </source>
</evidence>
<dbReference type="GO" id="GO:0046872">
    <property type="term" value="F:metal ion binding"/>
    <property type="evidence" value="ECO:0007669"/>
    <property type="project" value="UniProtKB-KW"/>
</dbReference>
<accession>D8LP26</accession>
<dbReference type="EMBL" id="FN649741">
    <property type="protein sequence ID" value="CBN80297.1"/>
    <property type="molecule type" value="Genomic_DNA"/>
</dbReference>
<dbReference type="EMBL" id="FN648730">
    <property type="protein sequence ID" value="CBN80297.1"/>
    <property type="molecule type" value="Genomic_DNA"/>
</dbReference>
<dbReference type="CDD" id="cd01310">
    <property type="entry name" value="TatD_DNAse"/>
    <property type="match status" value="1"/>
</dbReference>
<dbReference type="AlphaFoldDB" id="D8LP26"/>
<dbReference type="InterPro" id="IPR032466">
    <property type="entry name" value="Metal_Hydrolase"/>
</dbReference>
<comment type="similarity">
    <text evidence="1">Belongs to the metallo-dependent hydrolases superfamily. TatD-type hydrolase family.</text>
</comment>
<gene>
    <name evidence="6" type="ORF">Esi_0052_0042</name>
</gene>
<organism evidence="6 7">
    <name type="scientific">Ectocarpus siliculosus</name>
    <name type="common">Brown alga</name>
    <name type="synonym">Conferva siliculosa</name>
    <dbReference type="NCBI Taxonomy" id="2880"/>
    <lineage>
        <taxon>Eukaryota</taxon>
        <taxon>Sar</taxon>
        <taxon>Stramenopiles</taxon>
        <taxon>Ochrophyta</taxon>
        <taxon>PX clade</taxon>
        <taxon>Phaeophyceae</taxon>
        <taxon>Ectocarpales</taxon>
        <taxon>Ectocarpaceae</taxon>
        <taxon>Ectocarpus</taxon>
    </lineage>
</organism>
<dbReference type="PANTHER" id="PTHR10060:SF15">
    <property type="entry name" value="DEOXYRIBONUCLEASE TATDN1"/>
    <property type="match status" value="1"/>
</dbReference>
<feature type="binding site" evidence="5">
    <location>
        <position position="137"/>
    </location>
    <ligand>
        <name>a divalent metal cation</name>
        <dbReference type="ChEBI" id="CHEBI:60240"/>
        <label>2</label>
    </ligand>
</feature>
<dbReference type="GO" id="GO:0008296">
    <property type="term" value="F:3'-5'-DNA exonuclease activity"/>
    <property type="evidence" value="ECO:0007669"/>
    <property type="project" value="TreeGrafter"/>
</dbReference>
<dbReference type="eggNOG" id="KOG3020">
    <property type="taxonomic scope" value="Eukaryota"/>
</dbReference>
<sequence length="288" mass="31015">MSLPAAAFIDIGANLLDDVFQGRYHGGSQKHEPDLDAVLERASAAGVEKMIVTAGTLEESREALALAKSYPNLYSTVGVHPTRCSEFFGGDGGGDGPEAHVAALAAILEEGKAAGKAKGFELQFELAERSGLPVFFHSRACREDFAGLVRRNRDRVSGGVVHSFTGTREEAEELVSMGLYIGINGCSLKTEENLEVVRSIPGDKLMLETDAPWCEIRPSHAGSKTIKTTIPCRKKEKFEAGFCVKGRQEPCHIVQVLEVVAAARGEEPGELAAQALENTKRLFFPSEV</sequence>
<dbReference type="InterPro" id="IPR050891">
    <property type="entry name" value="TatD-type_Hydrolase"/>
</dbReference>
<keyword evidence="4" id="KW-0378">Hydrolase</keyword>
<dbReference type="OMA" id="CSDIFFE"/>
<evidence type="ECO:0000256" key="3">
    <source>
        <dbReference type="ARBA" id="ARBA00022723"/>
    </source>
</evidence>
<evidence type="ECO:0000256" key="4">
    <source>
        <dbReference type="ARBA" id="ARBA00022801"/>
    </source>
</evidence>
<evidence type="ECO:0000313" key="6">
    <source>
        <dbReference type="EMBL" id="CBN80297.1"/>
    </source>
</evidence>
<evidence type="ECO:0000313" key="7">
    <source>
        <dbReference type="Proteomes" id="UP000002630"/>
    </source>
</evidence>
<keyword evidence="2" id="KW-0540">Nuclease</keyword>
<dbReference type="OrthoDB" id="6079689at2759"/>
<feature type="binding site" evidence="5">
    <location>
        <position position="109"/>
    </location>
    <ligand>
        <name>a divalent metal cation</name>
        <dbReference type="ChEBI" id="CHEBI:60240"/>
        <label>1</label>
    </ligand>
</feature>
<feature type="binding site" evidence="5">
    <location>
        <position position="162"/>
    </location>
    <ligand>
        <name>a divalent metal cation</name>
        <dbReference type="ChEBI" id="CHEBI:60240"/>
        <label>2</label>
    </ligand>
</feature>
<reference evidence="6 7" key="1">
    <citation type="journal article" date="2010" name="Nature">
        <title>The Ectocarpus genome and the independent evolution of multicellularity in brown algae.</title>
        <authorList>
            <person name="Cock J.M."/>
            <person name="Sterck L."/>
            <person name="Rouze P."/>
            <person name="Scornet D."/>
            <person name="Allen A.E."/>
            <person name="Amoutzias G."/>
            <person name="Anthouard V."/>
            <person name="Artiguenave F."/>
            <person name="Aury J.M."/>
            <person name="Badger J.H."/>
            <person name="Beszteri B."/>
            <person name="Billiau K."/>
            <person name="Bonnet E."/>
            <person name="Bothwell J.H."/>
            <person name="Bowler C."/>
            <person name="Boyen C."/>
            <person name="Brownlee C."/>
            <person name="Carrano C.J."/>
            <person name="Charrier B."/>
            <person name="Cho G.Y."/>
            <person name="Coelho S.M."/>
            <person name="Collen J."/>
            <person name="Corre E."/>
            <person name="Da Silva C."/>
            <person name="Delage L."/>
            <person name="Delaroque N."/>
            <person name="Dittami S.M."/>
            <person name="Doulbeau S."/>
            <person name="Elias M."/>
            <person name="Farnham G."/>
            <person name="Gachon C.M."/>
            <person name="Gschloessl B."/>
            <person name="Heesch S."/>
            <person name="Jabbari K."/>
            <person name="Jubin C."/>
            <person name="Kawai H."/>
            <person name="Kimura K."/>
            <person name="Kloareg B."/>
            <person name="Kupper F.C."/>
            <person name="Lang D."/>
            <person name="Le Bail A."/>
            <person name="Leblanc C."/>
            <person name="Lerouge P."/>
            <person name="Lohr M."/>
            <person name="Lopez P.J."/>
            <person name="Martens C."/>
            <person name="Maumus F."/>
            <person name="Michel G."/>
            <person name="Miranda-Saavedra D."/>
            <person name="Morales J."/>
            <person name="Moreau H."/>
            <person name="Motomura T."/>
            <person name="Nagasato C."/>
            <person name="Napoli C.A."/>
            <person name="Nelson D.R."/>
            <person name="Nyvall-Collen P."/>
            <person name="Peters A.F."/>
            <person name="Pommier C."/>
            <person name="Potin P."/>
            <person name="Poulain J."/>
            <person name="Quesneville H."/>
            <person name="Read B."/>
            <person name="Rensing S.A."/>
            <person name="Ritter A."/>
            <person name="Rousvoal S."/>
            <person name="Samanta M."/>
            <person name="Samson G."/>
            <person name="Schroeder D.C."/>
            <person name="Segurens B."/>
            <person name="Strittmatter M."/>
            <person name="Tonon T."/>
            <person name="Tregear J.W."/>
            <person name="Valentin K."/>
            <person name="von Dassow P."/>
            <person name="Yamagishi T."/>
            <person name="Van de Peer Y."/>
            <person name="Wincker P."/>
        </authorList>
    </citation>
    <scope>NUCLEOTIDE SEQUENCE [LARGE SCALE GENOMIC DNA]</scope>
    <source>
        <strain evidence="7">Ec32 / CCAP1310/4</strain>
    </source>
</reference>
<dbReference type="Gene3D" id="3.20.20.140">
    <property type="entry name" value="Metal-dependent hydrolases"/>
    <property type="match status" value="2"/>
</dbReference>
<keyword evidence="7" id="KW-1185">Reference proteome</keyword>
<dbReference type="PANTHER" id="PTHR10060">
    <property type="entry name" value="TATD FAMILY DEOXYRIBONUCLEASE"/>
    <property type="match status" value="1"/>
</dbReference>
<evidence type="ECO:0000256" key="5">
    <source>
        <dbReference type="PIRSR" id="PIRSR005902-1"/>
    </source>
</evidence>
<dbReference type="SUPFAM" id="SSF51556">
    <property type="entry name" value="Metallo-dependent hydrolases"/>
    <property type="match status" value="1"/>
</dbReference>
<dbReference type="GO" id="GO:0005829">
    <property type="term" value="C:cytosol"/>
    <property type="evidence" value="ECO:0007669"/>
    <property type="project" value="TreeGrafter"/>
</dbReference>
<dbReference type="InterPro" id="IPR001130">
    <property type="entry name" value="TatD-like"/>
</dbReference>
<protein>
    <submittedName>
        <fullName evidence="6">Uncharacterized protein</fullName>
    </submittedName>
</protein>
<dbReference type="FunCoup" id="D8LP26">
    <property type="interactions" value="221"/>
</dbReference>